<gene>
    <name evidence="3" type="ORF">AVEN_106556_1</name>
    <name evidence="4" type="ORF">AVEN_174956_1</name>
    <name evidence="1" type="ORF">AVEN_33680_1</name>
    <name evidence="2" type="ORF">AVEN_40105_1</name>
</gene>
<sequence length="110" mass="12472">MYDFIVDCDKTSQSSDPGIELAFIELESKHNNNYTERGYTPWDMWFRKSFPAPNFAGMVFKTVCAAMLSWTCRTNLVGEVVHKKLSNVNLAEMVAETVCGEMLSRTAYGK</sequence>
<evidence type="ECO:0000313" key="1">
    <source>
        <dbReference type="EMBL" id="GBO29967.1"/>
    </source>
</evidence>
<evidence type="ECO:0000313" key="4">
    <source>
        <dbReference type="EMBL" id="GBO29972.1"/>
    </source>
</evidence>
<evidence type="ECO:0000313" key="3">
    <source>
        <dbReference type="EMBL" id="GBO29971.1"/>
    </source>
</evidence>
<dbReference type="EMBL" id="BGPR01053184">
    <property type="protein sequence ID" value="GBO29972.1"/>
    <property type="molecule type" value="Genomic_DNA"/>
</dbReference>
<name>A0A4Y2W1S2_ARAVE</name>
<keyword evidence="5" id="KW-1185">Reference proteome</keyword>
<dbReference type="EMBL" id="BGPR01053182">
    <property type="protein sequence ID" value="GBO29971.1"/>
    <property type="molecule type" value="Genomic_DNA"/>
</dbReference>
<comment type="caution">
    <text evidence="1">The sequence shown here is derived from an EMBL/GenBank/DDBJ whole genome shotgun (WGS) entry which is preliminary data.</text>
</comment>
<reference evidence="1 5" key="1">
    <citation type="journal article" date="2019" name="Sci. Rep.">
        <title>Orb-weaving spider Araneus ventricosus genome elucidates the spidroin gene catalogue.</title>
        <authorList>
            <person name="Kono N."/>
            <person name="Nakamura H."/>
            <person name="Ohtoshi R."/>
            <person name="Moran D.A.P."/>
            <person name="Shinohara A."/>
            <person name="Yoshida Y."/>
            <person name="Fujiwara M."/>
            <person name="Mori M."/>
            <person name="Tomita M."/>
            <person name="Arakawa K."/>
        </authorList>
    </citation>
    <scope>NUCLEOTIDE SEQUENCE [LARGE SCALE GENOMIC DNA]</scope>
</reference>
<dbReference type="Proteomes" id="UP000499080">
    <property type="component" value="Unassembled WGS sequence"/>
</dbReference>
<dbReference type="AlphaFoldDB" id="A0A4Y2W1S2"/>
<accession>A0A4Y2W1S2</accession>
<protein>
    <submittedName>
        <fullName evidence="1">Uncharacterized protein</fullName>
    </submittedName>
</protein>
<organism evidence="1 5">
    <name type="scientific">Araneus ventricosus</name>
    <name type="common">Orbweaver spider</name>
    <name type="synonym">Epeira ventricosa</name>
    <dbReference type="NCBI Taxonomy" id="182803"/>
    <lineage>
        <taxon>Eukaryota</taxon>
        <taxon>Metazoa</taxon>
        <taxon>Ecdysozoa</taxon>
        <taxon>Arthropoda</taxon>
        <taxon>Chelicerata</taxon>
        <taxon>Arachnida</taxon>
        <taxon>Araneae</taxon>
        <taxon>Araneomorphae</taxon>
        <taxon>Entelegynae</taxon>
        <taxon>Araneoidea</taxon>
        <taxon>Araneidae</taxon>
        <taxon>Araneus</taxon>
    </lineage>
</organism>
<evidence type="ECO:0000313" key="2">
    <source>
        <dbReference type="EMBL" id="GBO29968.1"/>
    </source>
</evidence>
<dbReference type="EMBL" id="BGPR01053179">
    <property type="protein sequence ID" value="GBO29968.1"/>
    <property type="molecule type" value="Genomic_DNA"/>
</dbReference>
<proteinExistence type="predicted"/>
<evidence type="ECO:0000313" key="5">
    <source>
        <dbReference type="Proteomes" id="UP000499080"/>
    </source>
</evidence>
<dbReference type="EMBL" id="BGPR01053178">
    <property type="protein sequence ID" value="GBO29967.1"/>
    <property type="molecule type" value="Genomic_DNA"/>
</dbReference>